<dbReference type="EMBL" id="BDFD01000005">
    <property type="protein sequence ID" value="GAV19894.1"/>
    <property type="molecule type" value="Genomic_DNA"/>
</dbReference>
<dbReference type="Gene3D" id="3.40.50.620">
    <property type="entry name" value="HUPs"/>
    <property type="match status" value="1"/>
</dbReference>
<gene>
    <name evidence="3" type="ORF">MMIC_P0852</name>
</gene>
<name>A0A1L8CLW1_9PROT</name>
<feature type="transmembrane region" description="Helical" evidence="1">
    <location>
        <begin position="37"/>
        <end position="59"/>
    </location>
</feature>
<dbReference type="CDD" id="cd06259">
    <property type="entry name" value="YdcF-like"/>
    <property type="match status" value="1"/>
</dbReference>
<sequence>MIFTKLIIALISPLGAALVLSFLALLLGFFGRMRLAFVLGAIGLLWLYAWSLPVMSAWICDQLQSDYPPTLIHDVPQADAIVVLGGAISPADSHRLAPDLTRAADRIWYAAKLFNAGKAPLIVLSGGSDSSASKTSEAEAMRFLLRDLGVPETAMLLERESNNTRENAHFSAMLLHKRDVHTILLVTSAMHMRRALTHFSEERLDVIPAATDYEVVKVNGWRQWIPSADKLYSSAQALKELVGHMIWRR</sequence>
<dbReference type="InterPro" id="IPR014729">
    <property type="entry name" value="Rossmann-like_a/b/a_fold"/>
</dbReference>
<dbReference type="STRING" id="1921010.MMIC_P0852"/>
<dbReference type="GO" id="GO:0043164">
    <property type="term" value="P:Gram-negative-bacterium-type cell wall biogenesis"/>
    <property type="evidence" value="ECO:0007669"/>
    <property type="project" value="TreeGrafter"/>
</dbReference>
<keyword evidence="1" id="KW-1133">Transmembrane helix</keyword>
<keyword evidence="1" id="KW-0812">Transmembrane</keyword>
<keyword evidence="4" id="KW-1185">Reference proteome</keyword>
<evidence type="ECO:0000259" key="2">
    <source>
        <dbReference type="Pfam" id="PF02698"/>
    </source>
</evidence>
<keyword evidence="1" id="KW-0472">Membrane</keyword>
<dbReference type="PANTHER" id="PTHR30336:SF4">
    <property type="entry name" value="ENVELOPE BIOGENESIS FACTOR ELYC"/>
    <property type="match status" value="1"/>
</dbReference>
<dbReference type="PANTHER" id="PTHR30336">
    <property type="entry name" value="INNER MEMBRANE PROTEIN, PROBABLE PERMEASE"/>
    <property type="match status" value="1"/>
</dbReference>
<dbReference type="Pfam" id="PF02698">
    <property type="entry name" value="DUF218"/>
    <property type="match status" value="1"/>
</dbReference>
<feature type="transmembrane region" description="Helical" evidence="1">
    <location>
        <begin position="6"/>
        <end position="30"/>
    </location>
</feature>
<comment type="caution">
    <text evidence="3">The sequence shown here is derived from an EMBL/GenBank/DDBJ whole genome shotgun (WGS) entry which is preliminary data.</text>
</comment>
<accession>A0A1L8CLW1</accession>
<evidence type="ECO:0000256" key="1">
    <source>
        <dbReference type="SAM" id="Phobius"/>
    </source>
</evidence>
<protein>
    <recommendedName>
        <fullName evidence="2">DUF218 domain-containing protein</fullName>
    </recommendedName>
</protein>
<dbReference type="Proteomes" id="UP000231632">
    <property type="component" value="Unassembled WGS sequence"/>
</dbReference>
<organism evidence="3 4">
    <name type="scientific">Mariprofundus micogutta</name>
    <dbReference type="NCBI Taxonomy" id="1921010"/>
    <lineage>
        <taxon>Bacteria</taxon>
        <taxon>Pseudomonadati</taxon>
        <taxon>Pseudomonadota</taxon>
        <taxon>Candidatius Mariprofundia</taxon>
        <taxon>Mariprofundales</taxon>
        <taxon>Mariprofundaceae</taxon>
        <taxon>Mariprofundus</taxon>
    </lineage>
</organism>
<dbReference type="GO" id="GO:0000270">
    <property type="term" value="P:peptidoglycan metabolic process"/>
    <property type="evidence" value="ECO:0007669"/>
    <property type="project" value="TreeGrafter"/>
</dbReference>
<reference evidence="3 4" key="1">
    <citation type="journal article" date="2017" name="Arch. Microbiol.">
        <title>Mariprofundus micogutta sp. nov., a novel iron-oxidizing zetaproteobacterium isolated from a deep-sea hydrothermal field at the Bayonnaise knoll of the Izu-Ogasawara arc, and a description of Mariprofundales ord. nov. and Zetaproteobacteria classis nov.</title>
        <authorList>
            <person name="Makita H."/>
            <person name="Tanaka E."/>
            <person name="Mitsunobu S."/>
            <person name="Miyazaki M."/>
            <person name="Nunoura T."/>
            <person name="Uematsu K."/>
            <person name="Takaki Y."/>
            <person name="Nishi S."/>
            <person name="Shimamura S."/>
            <person name="Takai K."/>
        </authorList>
    </citation>
    <scope>NUCLEOTIDE SEQUENCE [LARGE SCALE GENOMIC DNA]</scope>
    <source>
        <strain evidence="3 4">ET2</strain>
    </source>
</reference>
<evidence type="ECO:0000313" key="3">
    <source>
        <dbReference type="EMBL" id="GAV19894.1"/>
    </source>
</evidence>
<dbReference type="OrthoDB" id="9809813at2"/>
<dbReference type="RefSeq" id="WP_072659223.1">
    <property type="nucleotide sequence ID" value="NZ_BDFD01000005.1"/>
</dbReference>
<evidence type="ECO:0000313" key="4">
    <source>
        <dbReference type="Proteomes" id="UP000231632"/>
    </source>
</evidence>
<dbReference type="GO" id="GO:0005886">
    <property type="term" value="C:plasma membrane"/>
    <property type="evidence" value="ECO:0007669"/>
    <property type="project" value="TreeGrafter"/>
</dbReference>
<proteinExistence type="predicted"/>
<dbReference type="InterPro" id="IPR051599">
    <property type="entry name" value="Cell_Envelope_Assoc"/>
</dbReference>
<dbReference type="AlphaFoldDB" id="A0A1L8CLW1"/>
<feature type="domain" description="DUF218" evidence="2">
    <location>
        <begin position="79"/>
        <end position="243"/>
    </location>
</feature>
<dbReference type="InterPro" id="IPR003848">
    <property type="entry name" value="DUF218"/>
</dbReference>